<dbReference type="OrthoDB" id="3540210at2759"/>
<protein>
    <submittedName>
        <fullName evidence="1">Uncharacterized protein</fullName>
    </submittedName>
</protein>
<comment type="caution">
    <text evidence="1">The sequence shown here is derived from an EMBL/GenBank/DDBJ whole genome shotgun (WGS) entry which is preliminary data.</text>
</comment>
<organism evidence="1 2">
    <name type="scientific">Endocarpon pusillum</name>
    <dbReference type="NCBI Taxonomy" id="364733"/>
    <lineage>
        <taxon>Eukaryota</taxon>
        <taxon>Fungi</taxon>
        <taxon>Dikarya</taxon>
        <taxon>Ascomycota</taxon>
        <taxon>Pezizomycotina</taxon>
        <taxon>Eurotiomycetes</taxon>
        <taxon>Chaetothyriomycetidae</taxon>
        <taxon>Verrucariales</taxon>
        <taxon>Verrucariaceae</taxon>
        <taxon>Endocarpon</taxon>
    </lineage>
</organism>
<reference evidence="1" key="1">
    <citation type="submission" date="2020-02" db="EMBL/GenBank/DDBJ databases">
        <authorList>
            <person name="Palmer J.M."/>
        </authorList>
    </citation>
    <scope>NUCLEOTIDE SEQUENCE</scope>
    <source>
        <strain evidence="1">EPUS1.4</strain>
        <tissue evidence="1">Thallus</tissue>
    </source>
</reference>
<proteinExistence type="predicted"/>
<dbReference type="AlphaFoldDB" id="A0A8H7ART6"/>
<gene>
    <name evidence="1" type="ORF">GJ744_003099</name>
</gene>
<dbReference type="Proteomes" id="UP000606974">
    <property type="component" value="Unassembled WGS sequence"/>
</dbReference>
<name>A0A8H7ART6_9EURO</name>
<evidence type="ECO:0000313" key="1">
    <source>
        <dbReference type="EMBL" id="KAF7511866.1"/>
    </source>
</evidence>
<sequence length="230" mass="25880">MVKCALLKTEGYSKNVTVNAVRNDTSPQQRIQYYYGEYNRTGIDAKPWTYQYSAGPPSEAIDHAWDQLDYTLDVATASVAPDGSVNENSSFLPILDLIVPAADISLIFLSANDIMFQEPSKDDWYAAERPTTQKFSFFEDENRSFYVRNEPVRVLGCASRYQFCNPNIERNSSCTTWGGIEQTMALAGNLWQTERQKVLVGLSMDRILGLNAQSLGMAVVPFRTINGKMR</sequence>
<dbReference type="EMBL" id="JAACFV010000016">
    <property type="protein sequence ID" value="KAF7511866.1"/>
    <property type="molecule type" value="Genomic_DNA"/>
</dbReference>
<keyword evidence="2" id="KW-1185">Reference proteome</keyword>
<accession>A0A8H7ART6</accession>
<evidence type="ECO:0000313" key="2">
    <source>
        <dbReference type="Proteomes" id="UP000606974"/>
    </source>
</evidence>